<comment type="caution">
    <text evidence="2">The sequence shown here is derived from an EMBL/GenBank/DDBJ whole genome shotgun (WGS) entry which is preliminary data.</text>
</comment>
<organism evidence="2 3">
    <name type="scientific">Batillaria attramentaria</name>
    <dbReference type="NCBI Taxonomy" id="370345"/>
    <lineage>
        <taxon>Eukaryota</taxon>
        <taxon>Metazoa</taxon>
        <taxon>Spiralia</taxon>
        <taxon>Lophotrochozoa</taxon>
        <taxon>Mollusca</taxon>
        <taxon>Gastropoda</taxon>
        <taxon>Caenogastropoda</taxon>
        <taxon>Sorbeoconcha</taxon>
        <taxon>Cerithioidea</taxon>
        <taxon>Batillariidae</taxon>
        <taxon>Batillaria</taxon>
    </lineage>
</organism>
<sequence>MQKGRDKISSLMHIPGQVQERRNVKYGRRRWGENQVYSVRGSVISTQLPNNTHDTCKPRHPVDPSVCSPVIHWRNSHCTVDRQAAGG</sequence>
<name>A0ABD0KRB3_9CAEN</name>
<evidence type="ECO:0000313" key="2">
    <source>
        <dbReference type="EMBL" id="KAK7489646.1"/>
    </source>
</evidence>
<dbReference type="AlphaFoldDB" id="A0ABD0KRB3"/>
<evidence type="ECO:0000256" key="1">
    <source>
        <dbReference type="SAM" id="MobiDB-lite"/>
    </source>
</evidence>
<dbReference type="Proteomes" id="UP001519460">
    <property type="component" value="Unassembled WGS sequence"/>
</dbReference>
<keyword evidence="3" id="KW-1185">Reference proteome</keyword>
<evidence type="ECO:0000313" key="3">
    <source>
        <dbReference type="Proteomes" id="UP001519460"/>
    </source>
</evidence>
<feature type="region of interest" description="Disordered" evidence="1">
    <location>
        <begin position="1"/>
        <end position="21"/>
    </location>
</feature>
<gene>
    <name evidence="2" type="ORF">BaRGS_00019041</name>
</gene>
<dbReference type="EMBL" id="JACVVK020000135">
    <property type="protein sequence ID" value="KAK7489646.1"/>
    <property type="molecule type" value="Genomic_DNA"/>
</dbReference>
<proteinExistence type="predicted"/>
<accession>A0ABD0KRB3</accession>
<protein>
    <submittedName>
        <fullName evidence="2">Uncharacterized protein</fullName>
    </submittedName>
</protein>
<reference evidence="2 3" key="1">
    <citation type="journal article" date="2023" name="Sci. Data">
        <title>Genome assembly of the Korean intertidal mud-creeper Batillaria attramentaria.</title>
        <authorList>
            <person name="Patra A.K."/>
            <person name="Ho P.T."/>
            <person name="Jun S."/>
            <person name="Lee S.J."/>
            <person name="Kim Y."/>
            <person name="Won Y.J."/>
        </authorList>
    </citation>
    <scope>NUCLEOTIDE SEQUENCE [LARGE SCALE GENOMIC DNA]</scope>
    <source>
        <strain evidence="2">Wonlab-2016</strain>
    </source>
</reference>